<proteinExistence type="predicted"/>
<accession>A0A382LI02</accession>
<dbReference type="AlphaFoldDB" id="A0A382LI02"/>
<reference evidence="1" key="1">
    <citation type="submission" date="2018-05" db="EMBL/GenBank/DDBJ databases">
        <authorList>
            <person name="Lanie J.A."/>
            <person name="Ng W.-L."/>
            <person name="Kazmierczak K.M."/>
            <person name="Andrzejewski T.M."/>
            <person name="Davidsen T.M."/>
            <person name="Wayne K.J."/>
            <person name="Tettelin H."/>
            <person name="Glass J.I."/>
            <person name="Rusch D."/>
            <person name="Podicherti R."/>
            <person name="Tsui H.-C.T."/>
            <person name="Winkler M.E."/>
        </authorList>
    </citation>
    <scope>NUCLEOTIDE SEQUENCE</scope>
</reference>
<feature type="non-terminal residue" evidence="1">
    <location>
        <position position="1"/>
    </location>
</feature>
<sequence>LIKKKLRNHRAVAHDHDRATGRGMVFLGV</sequence>
<dbReference type="EMBL" id="UINC01087120">
    <property type="protein sequence ID" value="SVC36216.1"/>
    <property type="molecule type" value="Genomic_DNA"/>
</dbReference>
<organism evidence="1">
    <name type="scientific">marine metagenome</name>
    <dbReference type="NCBI Taxonomy" id="408172"/>
    <lineage>
        <taxon>unclassified sequences</taxon>
        <taxon>metagenomes</taxon>
        <taxon>ecological metagenomes</taxon>
    </lineage>
</organism>
<name>A0A382LI02_9ZZZZ</name>
<feature type="non-terminal residue" evidence="1">
    <location>
        <position position="29"/>
    </location>
</feature>
<protein>
    <submittedName>
        <fullName evidence="1">Uncharacterized protein</fullName>
    </submittedName>
</protein>
<gene>
    <name evidence="1" type="ORF">METZ01_LOCUS289070</name>
</gene>
<evidence type="ECO:0000313" key="1">
    <source>
        <dbReference type="EMBL" id="SVC36216.1"/>
    </source>
</evidence>